<name>B8IHV4_METNO</name>
<dbReference type="EMBL" id="CP001349">
    <property type="protein sequence ID" value="ACL55992.1"/>
    <property type="molecule type" value="Genomic_DNA"/>
</dbReference>
<dbReference type="PANTHER" id="PTHR33362">
    <property type="entry name" value="SIALIC ACID TRAP TRANSPORTER PERMEASE PROTEIN SIAT-RELATED"/>
    <property type="match status" value="1"/>
</dbReference>
<feature type="transmembrane region" description="Helical" evidence="10">
    <location>
        <begin position="306"/>
        <end position="334"/>
    </location>
</feature>
<evidence type="ECO:0000313" key="14">
    <source>
        <dbReference type="Proteomes" id="UP000008207"/>
    </source>
</evidence>
<feature type="transmembrane region" description="Helical" evidence="10">
    <location>
        <begin position="611"/>
        <end position="631"/>
    </location>
</feature>
<feature type="domain" description="Tripartite ATP-independent periplasmic transporters DctQ component" evidence="11">
    <location>
        <begin position="53"/>
        <end position="179"/>
    </location>
</feature>
<organism evidence="13 14">
    <name type="scientific">Methylobacterium nodulans (strain LMG 21967 / CNCM I-2342 / ORS 2060)</name>
    <dbReference type="NCBI Taxonomy" id="460265"/>
    <lineage>
        <taxon>Bacteria</taxon>
        <taxon>Pseudomonadati</taxon>
        <taxon>Pseudomonadota</taxon>
        <taxon>Alphaproteobacteria</taxon>
        <taxon>Hyphomicrobiales</taxon>
        <taxon>Methylobacteriaceae</taxon>
        <taxon>Methylobacterium</taxon>
    </lineage>
</organism>
<evidence type="ECO:0000313" key="13">
    <source>
        <dbReference type="EMBL" id="ACL55992.1"/>
    </source>
</evidence>
<evidence type="ECO:0000256" key="6">
    <source>
        <dbReference type="ARBA" id="ARBA00022989"/>
    </source>
</evidence>
<sequence>MQSEISEFGKADSAADQESRPVHPGTRLFQAVDTGLARLTEAAAALLVLAEVLLLGTSTAARYLFARPFAWSDELASMLFLWLAMLGAVIALRRGEHMRLTAFVRGMRPEHRAWLDALALMLVSALLLALVMPSFEHYEERAVGLTPVLQIGEGWRSGAMLVGAVLMLFTAVDTLIRHATWTQIGLALVGVAAAFGALLWLAPVFEDLGNLSLLVFFLLFVVVSMATGMPIAFAFLIGTVSYIAFATTIPLSIVPSRMEEGMSHLILLAVPLFVLLGALMEISGLAQGMIAFLVSLIGHLRGGLQYVLLGAMYLVSGISGAKAADMAAVAPALFPEMRKRGNHDGDLTSLLSASAVMSETIPPSIVLITVGSVTGVSIAALFTGGLMPAFVGMLALCVVVWWQSRSEDLSSARRFTWGEKGRLLLIALPGLGLPVLIRTAVVEGVATATEVSTIGVLYSVLVGVLVYRRFDWRRIYPILIDTASLSGAILLVVGAATAMAWALTQSGFSQQLVALMALVPGGQVGFLLVSALAFIVLGSVLEGVPAIVLFGPLLFPIARQMGVNEVHYAMIAVFAMGFGLFTPPFGVGFYLACAIGRVSPDVAIKRAWPHLAALLVALILIVLIPWISIGFL</sequence>
<keyword evidence="6 10" id="KW-1133">Transmembrane helix</keyword>
<feature type="transmembrane region" description="Helical" evidence="10">
    <location>
        <begin position="378"/>
        <end position="402"/>
    </location>
</feature>
<feature type="transmembrane region" description="Helical" evidence="10">
    <location>
        <begin position="233"/>
        <end position="253"/>
    </location>
</feature>
<feature type="transmembrane region" description="Helical" evidence="10">
    <location>
        <begin position="524"/>
        <end position="555"/>
    </location>
</feature>
<dbReference type="PANTHER" id="PTHR33362:SF2">
    <property type="entry name" value="TRAP TRANSPORTER LARGE PERMEASE PROTEIN"/>
    <property type="match status" value="1"/>
</dbReference>
<feature type="transmembrane region" description="Helical" evidence="10">
    <location>
        <begin position="43"/>
        <end position="63"/>
    </location>
</feature>
<keyword evidence="7 10" id="KW-0472">Membrane</keyword>
<dbReference type="GO" id="GO:0005886">
    <property type="term" value="C:plasma membrane"/>
    <property type="evidence" value="ECO:0007669"/>
    <property type="project" value="UniProtKB-SubCell"/>
</dbReference>
<dbReference type="Pfam" id="PF06808">
    <property type="entry name" value="DctM"/>
    <property type="match status" value="1"/>
</dbReference>
<feature type="transmembrane region" description="Helical" evidence="10">
    <location>
        <begin position="447"/>
        <end position="467"/>
    </location>
</feature>
<dbReference type="RefSeq" id="WP_015927690.1">
    <property type="nucleotide sequence ID" value="NC_011894.1"/>
</dbReference>
<feature type="transmembrane region" description="Helical" evidence="10">
    <location>
        <begin position="423"/>
        <end position="441"/>
    </location>
</feature>
<evidence type="ECO:0000256" key="9">
    <source>
        <dbReference type="SAM" id="MobiDB-lite"/>
    </source>
</evidence>
<comment type="function">
    <text evidence="8">Part of the tripartite ATP-independent periplasmic (TRAP) transport system.</text>
</comment>
<dbReference type="Pfam" id="PF04290">
    <property type="entry name" value="DctQ"/>
    <property type="match status" value="1"/>
</dbReference>
<feature type="transmembrane region" description="Helical" evidence="10">
    <location>
        <begin position="479"/>
        <end position="504"/>
    </location>
</feature>
<keyword evidence="2 8" id="KW-0813">Transport</keyword>
<evidence type="ECO:0000256" key="10">
    <source>
        <dbReference type="SAM" id="Phobius"/>
    </source>
</evidence>
<evidence type="ECO:0000256" key="8">
    <source>
        <dbReference type="RuleBase" id="RU369079"/>
    </source>
</evidence>
<reference evidence="13 14" key="1">
    <citation type="submission" date="2009-01" db="EMBL/GenBank/DDBJ databases">
        <title>Complete sequence of chromosome of Methylobacterium nodulans ORS 2060.</title>
        <authorList>
            <consortium name="US DOE Joint Genome Institute"/>
            <person name="Lucas S."/>
            <person name="Copeland A."/>
            <person name="Lapidus A."/>
            <person name="Glavina del Rio T."/>
            <person name="Dalin E."/>
            <person name="Tice H."/>
            <person name="Bruce D."/>
            <person name="Goodwin L."/>
            <person name="Pitluck S."/>
            <person name="Sims D."/>
            <person name="Brettin T."/>
            <person name="Detter J.C."/>
            <person name="Han C."/>
            <person name="Larimer F."/>
            <person name="Land M."/>
            <person name="Hauser L."/>
            <person name="Kyrpides N."/>
            <person name="Ivanova N."/>
            <person name="Marx C.J."/>
            <person name="Richardson P."/>
        </authorList>
    </citation>
    <scope>NUCLEOTIDE SEQUENCE [LARGE SCALE GENOMIC DNA]</scope>
    <source>
        <strain evidence="14">LMG 21967 / CNCM I-2342 / ORS 2060</strain>
    </source>
</reference>
<dbReference type="NCBIfam" id="TIGR00786">
    <property type="entry name" value="dctM"/>
    <property type="match status" value="1"/>
</dbReference>
<feature type="region of interest" description="Disordered" evidence="9">
    <location>
        <begin position="1"/>
        <end position="22"/>
    </location>
</feature>
<dbReference type="KEGG" id="mno:Mnod_0979"/>
<gene>
    <name evidence="13" type="ordered locus">Mnod_0979</name>
</gene>
<dbReference type="HOGENOM" id="CLU_019824_4_1_5"/>
<evidence type="ECO:0000259" key="11">
    <source>
        <dbReference type="Pfam" id="PF04290"/>
    </source>
</evidence>
<feature type="domain" description="TRAP C4-dicarboxylate transport system permease DctM subunit" evidence="12">
    <location>
        <begin position="219"/>
        <end position="627"/>
    </location>
</feature>
<protein>
    <submittedName>
        <fullName evidence="13">TRAP C4-dicarboxylate transport system permease DctM subunit</fullName>
    </submittedName>
</protein>
<dbReference type="InterPro" id="IPR004681">
    <property type="entry name" value="TRAP_DctM"/>
</dbReference>
<feature type="transmembrane region" description="Helical" evidence="10">
    <location>
        <begin position="184"/>
        <end position="202"/>
    </location>
</feature>
<evidence type="ECO:0000256" key="4">
    <source>
        <dbReference type="ARBA" id="ARBA00022519"/>
    </source>
</evidence>
<keyword evidence="14" id="KW-1185">Reference proteome</keyword>
<dbReference type="Proteomes" id="UP000008207">
    <property type="component" value="Chromosome"/>
</dbReference>
<dbReference type="AlphaFoldDB" id="B8IHV4"/>
<dbReference type="eggNOG" id="COG3090">
    <property type="taxonomic scope" value="Bacteria"/>
</dbReference>
<feature type="transmembrane region" description="Helical" evidence="10">
    <location>
        <begin position="75"/>
        <end position="92"/>
    </location>
</feature>
<comment type="subcellular location">
    <subcellularLocation>
        <location evidence="1 8">Cell inner membrane</location>
        <topology evidence="1 8">Multi-pass membrane protein</topology>
    </subcellularLocation>
</comment>
<evidence type="ECO:0000256" key="5">
    <source>
        <dbReference type="ARBA" id="ARBA00022692"/>
    </source>
</evidence>
<dbReference type="InterPro" id="IPR055348">
    <property type="entry name" value="DctQ"/>
</dbReference>
<evidence type="ECO:0000256" key="3">
    <source>
        <dbReference type="ARBA" id="ARBA00022475"/>
    </source>
</evidence>
<dbReference type="InterPro" id="IPR010656">
    <property type="entry name" value="DctM"/>
</dbReference>
<dbReference type="STRING" id="460265.Mnod_0979"/>
<feature type="transmembrane region" description="Helical" evidence="10">
    <location>
        <begin position="113"/>
        <end position="135"/>
    </location>
</feature>
<dbReference type="eggNOG" id="COG1593">
    <property type="taxonomic scope" value="Bacteria"/>
</dbReference>
<proteinExistence type="predicted"/>
<dbReference type="OrthoDB" id="7847241at2"/>
<evidence type="ECO:0000256" key="7">
    <source>
        <dbReference type="ARBA" id="ARBA00023136"/>
    </source>
</evidence>
<keyword evidence="4 8" id="KW-0997">Cell inner membrane</keyword>
<evidence type="ECO:0000259" key="12">
    <source>
        <dbReference type="Pfam" id="PF06808"/>
    </source>
</evidence>
<feature type="transmembrane region" description="Helical" evidence="10">
    <location>
        <begin position="265"/>
        <end position="294"/>
    </location>
</feature>
<evidence type="ECO:0000256" key="2">
    <source>
        <dbReference type="ARBA" id="ARBA00022448"/>
    </source>
</evidence>
<accession>B8IHV4</accession>
<keyword evidence="5 10" id="KW-0812">Transmembrane</keyword>
<feature type="transmembrane region" description="Helical" evidence="10">
    <location>
        <begin position="208"/>
        <end position="226"/>
    </location>
</feature>
<dbReference type="GO" id="GO:0022857">
    <property type="term" value="F:transmembrane transporter activity"/>
    <property type="evidence" value="ECO:0007669"/>
    <property type="project" value="UniProtKB-UniRule"/>
</dbReference>
<keyword evidence="3" id="KW-1003">Cell membrane</keyword>
<feature type="transmembrane region" description="Helical" evidence="10">
    <location>
        <begin position="567"/>
        <end position="591"/>
    </location>
</feature>
<evidence type="ECO:0000256" key="1">
    <source>
        <dbReference type="ARBA" id="ARBA00004429"/>
    </source>
</evidence>